<dbReference type="Pfam" id="PF00581">
    <property type="entry name" value="Rhodanese"/>
    <property type="match status" value="1"/>
</dbReference>
<dbReference type="CDD" id="cd00158">
    <property type="entry name" value="RHOD"/>
    <property type="match status" value="1"/>
</dbReference>
<dbReference type="SUPFAM" id="SSF52821">
    <property type="entry name" value="Rhodanese/Cell cycle control phosphatase"/>
    <property type="match status" value="1"/>
</dbReference>
<proteinExistence type="predicted"/>
<dbReference type="AlphaFoldDB" id="A0A0P1EVW0"/>
<dbReference type="SMART" id="SM00450">
    <property type="entry name" value="RHOD"/>
    <property type="match status" value="1"/>
</dbReference>
<reference evidence="2 3" key="1">
    <citation type="submission" date="2015-09" db="EMBL/GenBank/DDBJ databases">
        <authorList>
            <consortium name="Swine Surveillance"/>
        </authorList>
    </citation>
    <scope>NUCLEOTIDE SEQUENCE [LARGE SCALE GENOMIC DNA]</scope>
    <source>
        <strain evidence="2 3">CECT 5294</strain>
    </source>
</reference>
<dbReference type="Proteomes" id="UP000051298">
    <property type="component" value="Unassembled WGS sequence"/>
</dbReference>
<evidence type="ECO:0000313" key="2">
    <source>
        <dbReference type="EMBL" id="CUH59104.1"/>
    </source>
</evidence>
<evidence type="ECO:0000259" key="1">
    <source>
        <dbReference type="PROSITE" id="PS50206"/>
    </source>
</evidence>
<dbReference type="EMBL" id="CYRX01000008">
    <property type="protein sequence ID" value="CUH59104.1"/>
    <property type="molecule type" value="Genomic_DNA"/>
</dbReference>
<name>A0A0P1EVW0_9RHOB</name>
<accession>A0A0P1EVW0</accession>
<feature type="domain" description="Rhodanese" evidence="1">
    <location>
        <begin position="47"/>
        <end position="147"/>
    </location>
</feature>
<gene>
    <name evidence="2" type="ORF">THS5294_00386</name>
</gene>
<protein>
    <recommendedName>
        <fullName evidence="1">Rhodanese domain-containing protein</fullName>
    </recommendedName>
</protein>
<dbReference type="InterPro" id="IPR001763">
    <property type="entry name" value="Rhodanese-like_dom"/>
</dbReference>
<evidence type="ECO:0000313" key="3">
    <source>
        <dbReference type="Proteomes" id="UP000051298"/>
    </source>
</evidence>
<dbReference type="eggNOG" id="COG0607">
    <property type="taxonomic scope" value="Bacteria"/>
</dbReference>
<dbReference type="InterPro" id="IPR036873">
    <property type="entry name" value="Rhodanese-like_dom_sf"/>
</dbReference>
<sequence>MAFKPTRRAVLFTMSALVIVGAAMIGVGGPPAPRVALTPGQAFEMAAAREILLIDIRRPDEWRATGVPEFGTPLDMRQPDFTTQLAKLSGGDFTAPIALICARGVRSARLSSRLVSAGFTNVIDVPEGMLGSRTGPGWLRRGLPVKSGA</sequence>
<dbReference type="PROSITE" id="PS50206">
    <property type="entry name" value="RHODANESE_3"/>
    <property type="match status" value="1"/>
</dbReference>
<dbReference type="STRING" id="266809.PM03_09980"/>
<organism evidence="2 3">
    <name type="scientific">Thalassobacter stenotrophicus</name>
    <dbReference type="NCBI Taxonomy" id="266809"/>
    <lineage>
        <taxon>Bacteria</taxon>
        <taxon>Pseudomonadati</taxon>
        <taxon>Pseudomonadota</taxon>
        <taxon>Alphaproteobacteria</taxon>
        <taxon>Rhodobacterales</taxon>
        <taxon>Roseobacteraceae</taxon>
        <taxon>Thalassobacter</taxon>
    </lineage>
</organism>
<dbReference type="Gene3D" id="3.40.250.10">
    <property type="entry name" value="Rhodanese-like domain"/>
    <property type="match status" value="1"/>
</dbReference>
<dbReference type="RefSeq" id="WP_072936718.1">
    <property type="nucleotide sequence ID" value="NZ_CYRX01000008.1"/>
</dbReference>